<feature type="transmembrane region" description="Helical" evidence="9">
    <location>
        <begin position="133"/>
        <end position="151"/>
    </location>
</feature>
<feature type="domain" description="PTS EIIC type-3" evidence="10">
    <location>
        <begin position="2"/>
        <end position="406"/>
    </location>
</feature>
<proteinExistence type="predicted"/>
<dbReference type="PANTHER" id="PTHR33989">
    <property type="match status" value="1"/>
</dbReference>
<keyword evidence="2 8" id="KW-0813">Transport</keyword>
<reference evidence="11" key="1">
    <citation type="submission" date="2018-08" db="EMBL/GenBank/DDBJ databases">
        <authorList>
            <consortium name="GenomeTrakr network: Whole genome sequencing for foodborne pathogen traceback"/>
        </authorList>
    </citation>
    <scope>NUCLEOTIDE SEQUENCE [LARGE SCALE GENOMIC DNA]</scope>
    <source>
        <strain evidence="11">FMA0132</strain>
    </source>
</reference>
<comment type="caution">
    <text evidence="11">The sequence shown here is derived from an EMBL/GenBank/DDBJ whole genome shotgun (WGS) entry which is preliminary data.</text>
</comment>
<protein>
    <recommendedName>
        <fullName evidence="8">Permease IIC component</fullName>
    </recommendedName>
</protein>
<evidence type="ECO:0000256" key="6">
    <source>
        <dbReference type="ARBA" id="ARBA00022989"/>
    </source>
</evidence>
<dbReference type="PIRSF" id="PIRSF006351">
    <property type="entry name" value="PTS_EIIC-Cellobiose"/>
    <property type="match status" value="1"/>
</dbReference>
<keyword evidence="11" id="KW-0808">Transferase</keyword>
<dbReference type="PANTHER" id="PTHR33989:SF4">
    <property type="entry name" value="PTS SYSTEM N,N'-DIACETYLCHITOBIOSE-SPECIFIC EIIC COMPONENT"/>
    <property type="match status" value="1"/>
</dbReference>
<dbReference type="GO" id="GO:0005886">
    <property type="term" value="C:plasma membrane"/>
    <property type="evidence" value="ECO:0007669"/>
    <property type="project" value="UniProtKB-SubCell"/>
</dbReference>
<keyword evidence="6 9" id="KW-1133">Transmembrane helix</keyword>
<evidence type="ECO:0000259" key="10">
    <source>
        <dbReference type="PROSITE" id="PS51105"/>
    </source>
</evidence>
<dbReference type="Proteomes" id="UP000885362">
    <property type="component" value="Unassembled WGS sequence"/>
</dbReference>
<dbReference type="InterPro" id="IPR051088">
    <property type="entry name" value="PTS_Sugar-EIIC/EIIB"/>
</dbReference>
<dbReference type="GO" id="GO:1901264">
    <property type="term" value="P:carbohydrate derivative transport"/>
    <property type="evidence" value="ECO:0007669"/>
    <property type="project" value="TreeGrafter"/>
</dbReference>
<evidence type="ECO:0000256" key="3">
    <source>
        <dbReference type="ARBA" id="ARBA00022475"/>
    </source>
</evidence>
<sequence>MIIEKIELAAGRLSANRYLRALRDGIILCMPLVIIGSVFLIIGNFPAESWATFLKSQGISPWLNKLVDGTFGIIGLVASFSIACSLTTSWQEDGLASGIISLSSYLILTPYLSGHSDGIAQAGYPLLYMGSKGIFAAILVSIVTARIFHFFMSRNIIIKMPEGVPPAVSRSFICLIPGFVTVLMAGIVQFVLVKVGAGNIHVLLATVLHTPLSFLGGTLPGTIIAVILNSLFWLTGIHPGGTINAVMTPVWLINTDQNRLASVAGLELPNIITQPFMDNFVWMGGGGATIGLVICMFFFSTSRQNKTLGSLAILPGIFNINEPLIFGLPIVLNLKMAIPFILSPVVIAVVTYISMLYGWVHKPTGVSMPWTMPPLISGYFATGGYISGSVIQLVGIILSALIYYPFFRIVDREQYQSESEKGEHHE</sequence>
<organism evidence="11">
    <name type="scientific">Salmonella diarizonae</name>
    <dbReference type="NCBI Taxonomy" id="59204"/>
    <lineage>
        <taxon>Bacteria</taxon>
        <taxon>Pseudomonadati</taxon>
        <taxon>Pseudomonadota</taxon>
        <taxon>Gammaproteobacteria</taxon>
        <taxon>Enterobacterales</taxon>
        <taxon>Enterobacteriaceae</taxon>
        <taxon>Salmonella</taxon>
    </lineage>
</organism>
<feature type="transmembrane region" description="Helical" evidence="9">
    <location>
        <begin position="212"/>
        <end position="234"/>
    </location>
</feature>
<name>A0A6C8Y1Z0_SALDZ</name>
<dbReference type="Pfam" id="PF02378">
    <property type="entry name" value="PTS_EIIC"/>
    <property type="match status" value="1"/>
</dbReference>
<evidence type="ECO:0000256" key="5">
    <source>
        <dbReference type="ARBA" id="ARBA00022692"/>
    </source>
</evidence>
<comment type="function">
    <text evidence="8">The phosphoenolpyruvate-dependent sugar phosphotransferase system (PTS), a major carbohydrate active -transport system, catalyzes the phosphorylation of incoming sugar substrates concomitant with their translocation across the cell membrane.</text>
</comment>
<keyword evidence="7 8" id="KW-0472">Membrane</keyword>
<keyword evidence="3 8" id="KW-1003">Cell membrane</keyword>
<dbReference type="InterPro" id="IPR004796">
    <property type="entry name" value="PTS_IIC_cello"/>
</dbReference>
<feature type="transmembrane region" description="Helical" evidence="9">
    <location>
        <begin position="311"/>
        <end position="332"/>
    </location>
</feature>
<evidence type="ECO:0000256" key="4">
    <source>
        <dbReference type="ARBA" id="ARBA00022597"/>
    </source>
</evidence>
<dbReference type="InterPro" id="IPR004501">
    <property type="entry name" value="PTS_EIIC_3"/>
</dbReference>
<feature type="transmembrane region" description="Helical" evidence="9">
    <location>
        <begin position="172"/>
        <end position="192"/>
    </location>
</feature>
<evidence type="ECO:0000256" key="9">
    <source>
        <dbReference type="SAM" id="Phobius"/>
    </source>
</evidence>
<gene>
    <name evidence="11" type="primary">celB</name>
    <name evidence="11" type="ORF">EL06_24345</name>
</gene>
<dbReference type="NCBIfam" id="TIGR00410">
    <property type="entry name" value="lacE"/>
    <property type="match status" value="1"/>
</dbReference>
<keyword evidence="5 9" id="KW-0812">Transmembrane</keyword>
<dbReference type="InterPro" id="IPR003352">
    <property type="entry name" value="PTS_EIIC"/>
</dbReference>
<dbReference type="NCBIfam" id="TIGR00359">
    <property type="entry name" value="cello_pts_IIC"/>
    <property type="match status" value="1"/>
</dbReference>
<evidence type="ECO:0000256" key="2">
    <source>
        <dbReference type="ARBA" id="ARBA00022448"/>
    </source>
</evidence>
<keyword evidence="4 8" id="KW-0762">Sugar transport</keyword>
<feature type="transmembrane region" description="Helical" evidence="9">
    <location>
        <begin position="21"/>
        <end position="42"/>
    </location>
</feature>
<accession>A0A6C8Y1Z0</accession>
<dbReference type="AlphaFoldDB" id="A0A6C8Y1Z0"/>
<feature type="transmembrane region" description="Helical" evidence="9">
    <location>
        <begin position="339"/>
        <end position="360"/>
    </location>
</feature>
<evidence type="ECO:0000256" key="7">
    <source>
        <dbReference type="ARBA" id="ARBA00023136"/>
    </source>
</evidence>
<dbReference type="PROSITE" id="PS51105">
    <property type="entry name" value="PTS_EIIC_TYPE_3"/>
    <property type="match status" value="1"/>
</dbReference>
<feature type="transmembrane region" description="Helical" evidence="9">
    <location>
        <begin position="280"/>
        <end position="299"/>
    </location>
</feature>
<feature type="transmembrane region" description="Helical" evidence="9">
    <location>
        <begin position="95"/>
        <end position="113"/>
    </location>
</feature>
<evidence type="ECO:0000256" key="1">
    <source>
        <dbReference type="ARBA" id="ARBA00004651"/>
    </source>
</evidence>
<comment type="subcellular location">
    <subcellularLocation>
        <location evidence="1">Cell membrane</location>
        <topology evidence="1">Multi-pass membrane protein</topology>
    </subcellularLocation>
</comment>
<evidence type="ECO:0000256" key="8">
    <source>
        <dbReference type="PIRNR" id="PIRNR006351"/>
    </source>
</evidence>
<feature type="transmembrane region" description="Helical" evidence="9">
    <location>
        <begin position="380"/>
        <end position="404"/>
    </location>
</feature>
<evidence type="ECO:0000313" key="11">
    <source>
        <dbReference type="EMBL" id="MIE72437.1"/>
    </source>
</evidence>
<dbReference type="GO" id="GO:0008982">
    <property type="term" value="F:protein-N(PI)-phosphohistidine-sugar phosphotransferase activity"/>
    <property type="evidence" value="ECO:0007669"/>
    <property type="project" value="UniProtKB-UniRule"/>
</dbReference>
<feature type="transmembrane region" description="Helical" evidence="9">
    <location>
        <begin position="62"/>
        <end position="83"/>
    </location>
</feature>
<dbReference type="EMBL" id="RSHK01000035">
    <property type="protein sequence ID" value="MIE72437.1"/>
    <property type="molecule type" value="Genomic_DNA"/>
</dbReference>
<dbReference type="GO" id="GO:0009401">
    <property type="term" value="P:phosphoenolpyruvate-dependent sugar phosphotransferase system"/>
    <property type="evidence" value="ECO:0007669"/>
    <property type="project" value="InterPro"/>
</dbReference>